<feature type="transmembrane region" description="Helical" evidence="2">
    <location>
        <begin position="189"/>
        <end position="212"/>
    </location>
</feature>
<feature type="region of interest" description="Disordered" evidence="1">
    <location>
        <begin position="336"/>
        <end position="355"/>
    </location>
</feature>
<feature type="compositionally biased region" description="Low complexity" evidence="1">
    <location>
        <begin position="337"/>
        <end position="355"/>
    </location>
</feature>
<evidence type="ECO:0000256" key="1">
    <source>
        <dbReference type="SAM" id="MobiDB-lite"/>
    </source>
</evidence>
<protein>
    <submittedName>
        <fullName evidence="3">ABC transporter permease</fullName>
    </submittedName>
</protein>
<feature type="transmembrane region" description="Helical" evidence="2">
    <location>
        <begin position="305"/>
        <end position="328"/>
    </location>
</feature>
<name>A0ABU4NJ98_9ACTN</name>
<reference evidence="3 4" key="1">
    <citation type="journal article" date="2023" name="Microb. Genom.">
        <title>Mesoterricola silvestris gen. nov., sp. nov., Mesoterricola sediminis sp. nov., Geothrix oryzae sp. nov., Geothrix edaphica sp. nov., Geothrix rubra sp. nov., and Geothrix limicola sp. nov., six novel members of Acidobacteriota isolated from soils.</title>
        <authorList>
            <person name="Weisberg A.J."/>
            <person name="Pearce E."/>
            <person name="Kramer C.G."/>
            <person name="Chang J.H."/>
            <person name="Clarke C.R."/>
        </authorList>
    </citation>
    <scope>NUCLEOTIDE SEQUENCE [LARGE SCALE GENOMIC DNA]</scope>
    <source>
        <strain evidence="3 4">ID09-01A</strain>
    </source>
</reference>
<feature type="transmembrane region" description="Helical" evidence="2">
    <location>
        <begin position="97"/>
        <end position="121"/>
    </location>
</feature>
<organism evidence="3 4">
    <name type="scientific">Streptomyces europaeiscabiei</name>
    <dbReference type="NCBI Taxonomy" id="146819"/>
    <lineage>
        <taxon>Bacteria</taxon>
        <taxon>Bacillati</taxon>
        <taxon>Actinomycetota</taxon>
        <taxon>Actinomycetes</taxon>
        <taxon>Kitasatosporales</taxon>
        <taxon>Streptomycetaceae</taxon>
        <taxon>Streptomyces</taxon>
    </lineage>
</organism>
<keyword evidence="2" id="KW-0472">Membrane</keyword>
<dbReference type="RefSeq" id="WP_319062503.1">
    <property type="nucleotide sequence ID" value="NZ_JARAYT010000006.1"/>
</dbReference>
<feature type="region of interest" description="Disordered" evidence="1">
    <location>
        <begin position="1"/>
        <end position="23"/>
    </location>
</feature>
<evidence type="ECO:0000313" key="4">
    <source>
        <dbReference type="Proteomes" id="UP001271274"/>
    </source>
</evidence>
<feature type="transmembrane region" description="Helical" evidence="2">
    <location>
        <begin position="38"/>
        <end position="57"/>
    </location>
</feature>
<dbReference type="Proteomes" id="UP001271274">
    <property type="component" value="Unassembled WGS sequence"/>
</dbReference>
<keyword evidence="2" id="KW-0812">Transmembrane</keyword>
<comment type="caution">
    <text evidence="3">The sequence shown here is derived from an EMBL/GenBank/DDBJ whole genome shotgun (WGS) entry which is preliminary data.</text>
</comment>
<keyword evidence="4" id="KW-1185">Reference proteome</keyword>
<accession>A0ABU4NJ98</accession>
<sequence>MTITATTPSAPAPVTREGRRTKRGPQGLTWLTLRLHRWAAVCWTLLVLVAAGALLWANGPGGDAAWTEYNRMGCHDGIPNLGCDLNGPAFDRYDTTVMLVSALITLAPLSVALWAGAALIGRELENGTAQLAWTQSVSPARWLAAKLAVPAGLLTAGTLLLVLLHRSMWAAQHAQWRQLGTWQWYQREIFVANGPVAVAHVLLALAVGALIGLLTRRSLPSLGFGFFAMGSLLYALEELRPYLWPAETATTTREEGTPPSVDMAFDGGVVTADGAHISTGSCADPDCGRTDVVGYYLDHHPSSHFWPLQLVETGIVLAVTALLVLAAFRLLRRRTEGTSSTRTEGTSSTRTGGTA</sequence>
<feature type="compositionally biased region" description="Low complexity" evidence="1">
    <location>
        <begin position="1"/>
        <end position="15"/>
    </location>
</feature>
<feature type="transmembrane region" description="Helical" evidence="2">
    <location>
        <begin position="219"/>
        <end position="236"/>
    </location>
</feature>
<evidence type="ECO:0000313" key="3">
    <source>
        <dbReference type="EMBL" id="MDX3702222.1"/>
    </source>
</evidence>
<evidence type="ECO:0000256" key="2">
    <source>
        <dbReference type="SAM" id="Phobius"/>
    </source>
</evidence>
<feature type="transmembrane region" description="Helical" evidence="2">
    <location>
        <begin position="142"/>
        <end position="169"/>
    </location>
</feature>
<proteinExistence type="predicted"/>
<keyword evidence="2" id="KW-1133">Transmembrane helix</keyword>
<gene>
    <name evidence="3" type="ORF">PV662_21070</name>
</gene>
<dbReference type="EMBL" id="JARAYU010000006">
    <property type="protein sequence ID" value="MDX3702222.1"/>
    <property type="molecule type" value="Genomic_DNA"/>
</dbReference>